<keyword evidence="2" id="KW-0496">Mitochondrion</keyword>
<evidence type="ECO:0000256" key="1">
    <source>
        <dbReference type="SAM" id="Phobius"/>
    </source>
</evidence>
<feature type="transmembrane region" description="Helical" evidence="1">
    <location>
        <begin position="7"/>
        <end position="27"/>
    </location>
</feature>
<dbReference type="RefSeq" id="YP_009024207.1">
    <property type="nucleotide sequence ID" value="NC_023931.1"/>
</dbReference>
<keyword evidence="1" id="KW-0472">Membrane</keyword>
<dbReference type="AlphaFoldDB" id="X2C8V5"/>
<proteinExistence type="predicted"/>
<dbReference type="CTD" id="4509"/>
<protein>
    <submittedName>
        <fullName evidence="2">ATP synthase F0 subunit 8</fullName>
    </submittedName>
</protein>
<feature type="transmembrane region" description="Helical" evidence="1">
    <location>
        <begin position="33"/>
        <end position="52"/>
    </location>
</feature>
<reference evidence="2" key="1">
    <citation type="journal article" date="2014" name="Mol. Biol. Rep.">
        <title>A description of the complete mitochondrial genomes of Amphiporus formidabilis, Prosadenoporus spectaculum and Nipponnemertes punctatula (Nemertea: Hoplonemertea: Monostilifera).</title>
        <authorList>
            <person name="Sun W.Y."/>
            <person name="Sun S.C."/>
        </authorList>
    </citation>
    <scope>NUCLEOTIDE SEQUENCE</scope>
</reference>
<organism evidence="2">
    <name type="scientific">Prosadenoporus spectaculum</name>
    <dbReference type="NCBI Taxonomy" id="1332185"/>
    <lineage>
        <taxon>Eukaryota</taxon>
        <taxon>Metazoa</taxon>
        <taxon>Spiralia</taxon>
        <taxon>Lophotrochozoa</taxon>
        <taxon>Nemertea</taxon>
        <taxon>Enopla</taxon>
        <taxon>Hoplonemertea</taxon>
        <taxon>Monostilifera</taxon>
        <taxon>Eumonostilifera</taxon>
        <taxon>Prosorhochmidae</taxon>
        <taxon>Prosadenoporus</taxon>
    </lineage>
</organism>
<dbReference type="GeneID" id="18984093"/>
<keyword evidence="1" id="KW-0812">Transmembrane</keyword>
<dbReference type="EMBL" id="KC710981">
    <property type="protein sequence ID" value="AGL46785.1"/>
    <property type="molecule type" value="Genomic_DNA"/>
</dbReference>
<geneLocation type="mitochondrion" evidence="2"/>
<evidence type="ECO:0000313" key="2">
    <source>
        <dbReference type="EMBL" id="AGL46785.1"/>
    </source>
</evidence>
<keyword evidence="1" id="KW-1133">Transmembrane helix</keyword>
<sequence length="59" mass="6790">MPQISPLSWVFIPFFFSCFFLYLLLGFGDLLKSLIFLVNLGLMVLLLIFCFGNDSDCFL</sequence>
<accession>X2C8V5</accession>
<gene>
    <name evidence="2" type="primary">atp8</name>
</gene>
<name>X2C8V5_9BILA</name>